<name>A6G3P4_9BACT</name>
<evidence type="ECO:0000256" key="1">
    <source>
        <dbReference type="SAM" id="MobiDB-lite"/>
    </source>
</evidence>
<evidence type="ECO:0000313" key="3">
    <source>
        <dbReference type="Proteomes" id="UP000005801"/>
    </source>
</evidence>
<dbReference type="InterPro" id="IPR007407">
    <property type="entry name" value="DUF459"/>
</dbReference>
<dbReference type="Gene3D" id="3.40.50.1110">
    <property type="entry name" value="SGNH hydrolase"/>
    <property type="match status" value="1"/>
</dbReference>
<sequence length="307" mass="33249">MDAPASAEVDAKPSDSEPAPEAGQDAEVEADGGAVLANGAANPTEGKAEAAEPEEPKVVLPEEPYRVLLLGDSMIATGFGALLEDKLDAHPHVVCYRKAKSATGLARPDFYDWFDQAPRQIEFRKPDLVVVIMGGNDGQDIPPWKGSKRVHWETEAWDGAYRARMDDFLGRLREPVEGEDGARVLWLGLPAMGMRSLEKKLVLIRGIQKEAVDAIGEGGIYLDTAPFLAGEDGKPLKQAEVEGKVRELRAEDGIHFTMSGAEYFADKVYPEVLGVLELPDVDVIEAMKKAEEEAEAEAAEAEPTPSE</sequence>
<organism evidence="2 3">
    <name type="scientific">Plesiocystis pacifica SIR-1</name>
    <dbReference type="NCBI Taxonomy" id="391625"/>
    <lineage>
        <taxon>Bacteria</taxon>
        <taxon>Pseudomonadati</taxon>
        <taxon>Myxococcota</taxon>
        <taxon>Polyangia</taxon>
        <taxon>Nannocystales</taxon>
        <taxon>Nannocystaceae</taxon>
        <taxon>Plesiocystis</taxon>
    </lineage>
</organism>
<dbReference type="GO" id="GO:0016788">
    <property type="term" value="F:hydrolase activity, acting on ester bonds"/>
    <property type="evidence" value="ECO:0007669"/>
    <property type="project" value="UniProtKB-ARBA"/>
</dbReference>
<feature type="compositionally biased region" description="Basic and acidic residues" evidence="1">
    <location>
        <begin position="46"/>
        <end position="56"/>
    </location>
</feature>
<dbReference type="InterPro" id="IPR036514">
    <property type="entry name" value="SGNH_hydro_sf"/>
</dbReference>
<dbReference type="STRING" id="391625.PPSIR1_34932"/>
<protein>
    <submittedName>
        <fullName evidence="2">GDSL-like lipase/acylhydrolase domain protein</fullName>
    </submittedName>
</protein>
<keyword evidence="3" id="KW-1185">Reference proteome</keyword>
<dbReference type="Proteomes" id="UP000005801">
    <property type="component" value="Unassembled WGS sequence"/>
</dbReference>
<keyword evidence="2" id="KW-0378">Hydrolase</keyword>
<dbReference type="EMBL" id="ABCS01000019">
    <property type="protein sequence ID" value="EDM79431.1"/>
    <property type="molecule type" value="Genomic_DNA"/>
</dbReference>
<dbReference type="RefSeq" id="WP_006971343.1">
    <property type="nucleotide sequence ID" value="NZ_ABCS01000019.1"/>
</dbReference>
<evidence type="ECO:0000313" key="2">
    <source>
        <dbReference type="EMBL" id="EDM79431.1"/>
    </source>
</evidence>
<comment type="caution">
    <text evidence="2">The sequence shown here is derived from an EMBL/GenBank/DDBJ whole genome shotgun (WGS) entry which is preliminary data.</text>
</comment>
<dbReference type="Pfam" id="PF04311">
    <property type="entry name" value="DUF459"/>
    <property type="match status" value="1"/>
</dbReference>
<proteinExistence type="predicted"/>
<gene>
    <name evidence="2" type="ORF">PPSIR1_34932</name>
</gene>
<reference evidence="2 3" key="1">
    <citation type="submission" date="2007-06" db="EMBL/GenBank/DDBJ databases">
        <authorList>
            <person name="Shimkets L."/>
            <person name="Ferriera S."/>
            <person name="Johnson J."/>
            <person name="Kravitz S."/>
            <person name="Beeson K."/>
            <person name="Sutton G."/>
            <person name="Rogers Y.-H."/>
            <person name="Friedman R."/>
            <person name="Frazier M."/>
            <person name="Venter J.C."/>
        </authorList>
    </citation>
    <scope>NUCLEOTIDE SEQUENCE [LARGE SCALE GENOMIC DNA]</scope>
    <source>
        <strain evidence="2 3">SIR-1</strain>
    </source>
</reference>
<feature type="region of interest" description="Disordered" evidence="1">
    <location>
        <begin position="1"/>
        <end position="56"/>
    </location>
</feature>
<dbReference type="AlphaFoldDB" id="A6G3P4"/>
<accession>A6G3P4</accession>
<dbReference type="SUPFAM" id="SSF52266">
    <property type="entry name" value="SGNH hydrolase"/>
    <property type="match status" value="1"/>
</dbReference>
<dbReference type="OrthoDB" id="445620at2"/>
<dbReference type="eggNOG" id="COG2845">
    <property type="taxonomic scope" value="Bacteria"/>
</dbReference>